<keyword evidence="6" id="KW-0812">Transmembrane</keyword>
<evidence type="ECO:0000256" key="5">
    <source>
        <dbReference type="ARBA" id="ARBA00023012"/>
    </source>
</evidence>
<keyword evidence="4 8" id="KW-0418">Kinase</keyword>
<dbReference type="SUPFAM" id="SSF55874">
    <property type="entry name" value="ATPase domain of HSP90 chaperone/DNA topoisomerase II/histidine kinase"/>
    <property type="match status" value="1"/>
</dbReference>
<dbReference type="InterPro" id="IPR036890">
    <property type="entry name" value="HATPase_C_sf"/>
</dbReference>
<dbReference type="Gene3D" id="3.30.565.10">
    <property type="entry name" value="Histidine kinase-like ATPase, C-terminal domain"/>
    <property type="match status" value="1"/>
</dbReference>
<dbReference type="EC" id="2.7.13.3" evidence="2"/>
<comment type="catalytic activity">
    <reaction evidence="1">
        <text>ATP + protein L-histidine = ADP + protein N-phospho-L-histidine.</text>
        <dbReference type="EC" id="2.7.13.3"/>
    </reaction>
</comment>
<keyword evidence="6" id="KW-0472">Membrane</keyword>
<feature type="transmembrane region" description="Helical" evidence="6">
    <location>
        <begin position="378"/>
        <end position="398"/>
    </location>
</feature>
<dbReference type="InterPro" id="IPR019734">
    <property type="entry name" value="TPR_rpt"/>
</dbReference>
<dbReference type="RefSeq" id="WP_129019031.1">
    <property type="nucleotide sequence ID" value="NZ_SDDZ01000021.1"/>
</dbReference>
<evidence type="ECO:0000256" key="1">
    <source>
        <dbReference type="ARBA" id="ARBA00000085"/>
    </source>
</evidence>
<dbReference type="Gene3D" id="1.20.5.1930">
    <property type="match status" value="1"/>
</dbReference>
<dbReference type="PANTHER" id="PTHR24421:SF10">
    <property type="entry name" value="NITRATE_NITRITE SENSOR PROTEIN NARQ"/>
    <property type="match status" value="1"/>
</dbReference>
<keyword evidence="3" id="KW-0808">Transferase</keyword>
<keyword evidence="5" id="KW-0902">Two-component regulatory system</keyword>
<organism evidence="8 9">
    <name type="scientific">Gelidibacter gilvus</name>
    <dbReference type="NCBI Taxonomy" id="59602"/>
    <lineage>
        <taxon>Bacteria</taxon>
        <taxon>Pseudomonadati</taxon>
        <taxon>Bacteroidota</taxon>
        <taxon>Flavobacteriia</taxon>
        <taxon>Flavobacteriales</taxon>
        <taxon>Flavobacteriaceae</taxon>
        <taxon>Gelidibacter</taxon>
    </lineage>
</organism>
<keyword evidence="9" id="KW-1185">Reference proteome</keyword>
<dbReference type="PROSITE" id="PS50109">
    <property type="entry name" value="HIS_KIN"/>
    <property type="match status" value="1"/>
</dbReference>
<evidence type="ECO:0000256" key="2">
    <source>
        <dbReference type="ARBA" id="ARBA00012438"/>
    </source>
</evidence>
<comment type="caution">
    <text evidence="8">The sequence shown here is derived from an EMBL/GenBank/DDBJ whole genome shotgun (WGS) entry which is preliminary data.</text>
</comment>
<dbReference type="InterPro" id="IPR003594">
    <property type="entry name" value="HATPase_dom"/>
</dbReference>
<accession>A0A4Q0XA49</accession>
<dbReference type="Proteomes" id="UP000289792">
    <property type="component" value="Unassembled WGS sequence"/>
</dbReference>
<dbReference type="SMART" id="SM00028">
    <property type="entry name" value="TPR"/>
    <property type="match status" value="3"/>
</dbReference>
<protein>
    <recommendedName>
        <fullName evidence="2">histidine kinase</fullName>
        <ecNumber evidence="2">2.7.13.3</ecNumber>
    </recommendedName>
</protein>
<dbReference type="PANTHER" id="PTHR24421">
    <property type="entry name" value="NITRATE/NITRITE SENSOR PROTEIN NARX-RELATED"/>
    <property type="match status" value="1"/>
</dbReference>
<evidence type="ECO:0000313" key="8">
    <source>
        <dbReference type="EMBL" id="RXJ43773.1"/>
    </source>
</evidence>
<evidence type="ECO:0000313" key="9">
    <source>
        <dbReference type="Proteomes" id="UP000289792"/>
    </source>
</evidence>
<dbReference type="AlphaFoldDB" id="A0A4Q0XA49"/>
<name>A0A4Q0XA49_9FLAO</name>
<proteinExistence type="predicted"/>
<dbReference type="GO" id="GO:0004673">
    <property type="term" value="F:protein histidine kinase activity"/>
    <property type="evidence" value="ECO:0007669"/>
    <property type="project" value="UniProtKB-EC"/>
</dbReference>
<sequence>MSLEEQFAYAKKAVTYANALKVDSVTIKANHNYSLLCIYTGDFGEFKRINFKTLKLSESIKDSLAMAIANHNLGWFHHQNRVQNDSAYYYYSKAYKISEQLELTSRQVEILINISEIQGIEKDYIGSEESAIKAIKLAEHLPKDEYMMDSLWLLYTRLGTGARIIKIFDRALEYHEKALLIAKSMKDGVLLWLSSENNMAHVYKEMGDYKKALALYEGILDHKELFDLEPEFYALVLDNVAYARFLNGSDNFEQLEQMFERAYFISDSLNDPVNMLNVTIDLSHFYKARGLQDKALKYAEESYQLANDISSNDILLESMVLLSELKPGEEGKVYLKEHIKLSDSLLAYERSIRNKFARIEFETDQIELENERIAAEKMWWSISSIVLLVAAILVYIIFTQRNKNKALKFKQDQQAVNEEIYNLMLSQQDKVDGARAEEKKRISQELHDGVLGRLFGTRLSLDSYNANEGEEAVKVRSKYISELKTIENDIRKISHDLSTDFVSGSGFMDILKELIEKQTEAYQLEYDFDYTDDINWDLVSNKTKINIYRMVQESLQNIYKHAKAKTVKISFKLKKSVICFNIVDDGVGFDPNKSKKGIGIKNINTRVTELNGTVAFHSKFNQGTTIKVKIPYTT</sequence>
<evidence type="ECO:0000259" key="7">
    <source>
        <dbReference type="PROSITE" id="PS50109"/>
    </source>
</evidence>
<gene>
    <name evidence="8" type="ORF">ESZ48_18690</name>
</gene>
<dbReference type="Pfam" id="PF02518">
    <property type="entry name" value="HATPase_c"/>
    <property type="match status" value="1"/>
</dbReference>
<keyword evidence="6" id="KW-1133">Transmembrane helix</keyword>
<dbReference type="Pfam" id="PF13176">
    <property type="entry name" value="TPR_7"/>
    <property type="match status" value="1"/>
</dbReference>
<dbReference type="OrthoDB" id="977000at2"/>
<dbReference type="Gene3D" id="1.25.40.10">
    <property type="entry name" value="Tetratricopeptide repeat domain"/>
    <property type="match status" value="2"/>
</dbReference>
<evidence type="ECO:0000256" key="4">
    <source>
        <dbReference type="ARBA" id="ARBA00022777"/>
    </source>
</evidence>
<evidence type="ECO:0000256" key="6">
    <source>
        <dbReference type="SAM" id="Phobius"/>
    </source>
</evidence>
<dbReference type="InterPro" id="IPR050482">
    <property type="entry name" value="Sensor_HK_TwoCompSys"/>
</dbReference>
<evidence type="ECO:0000256" key="3">
    <source>
        <dbReference type="ARBA" id="ARBA00022679"/>
    </source>
</evidence>
<dbReference type="InterPro" id="IPR011990">
    <property type="entry name" value="TPR-like_helical_dom_sf"/>
</dbReference>
<reference evidence="8 9" key="1">
    <citation type="submission" date="2019-01" db="EMBL/GenBank/DDBJ databases">
        <title>Genome sequence of the Antarctic species Gelidibacter gilvus ACAM 158(T).</title>
        <authorList>
            <person name="Bowman J.P."/>
        </authorList>
    </citation>
    <scope>NUCLEOTIDE SEQUENCE [LARGE SCALE GENOMIC DNA]</scope>
    <source>
        <strain evidence="8 9">IC158</strain>
    </source>
</reference>
<feature type="domain" description="Histidine kinase" evidence="7">
    <location>
        <begin position="441"/>
        <end position="634"/>
    </location>
</feature>
<dbReference type="InterPro" id="IPR005467">
    <property type="entry name" value="His_kinase_dom"/>
</dbReference>
<dbReference type="SUPFAM" id="SSF48452">
    <property type="entry name" value="TPR-like"/>
    <property type="match status" value="2"/>
</dbReference>
<dbReference type="EMBL" id="SDDZ01000021">
    <property type="protein sequence ID" value="RXJ43773.1"/>
    <property type="molecule type" value="Genomic_DNA"/>
</dbReference>
<dbReference type="SMART" id="SM00387">
    <property type="entry name" value="HATPase_c"/>
    <property type="match status" value="1"/>
</dbReference>
<dbReference type="CDD" id="cd16917">
    <property type="entry name" value="HATPase_UhpB-NarQ-NarX-like"/>
    <property type="match status" value="1"/>
</dbReference>
<dbReference type="GO" id="GO:0000160">
    <property type="term" value="P:phosphorelay signal transduction system"/>
    <property type="evidence" value="ECO:0007669"/>
    <property type="project" value="UniProtKB-KW"/>
</dbReference>